<feature type="region of interest" description="Disordered" evidence="1">
    <location>
        <begin position="1"/>
        <end position="87"/>
    </location>
</feature>
<dbReference type="EMBL" id="JAEFCI010009277">
    <property type="protein sequence ID" value="KAG5457912.1"/>
    <property type="molecule type" value="Genomic_DNA"/>
</dbReference>
<name>A0A8H8DHA1_9FUNG</name>
<evidence type="ECO:0000313" key="2">
    <source>
        <dbReference type="EMBL" id="KAG5457912.1"/>
    </source>
</evidence>
<evidence type="ECO:0000313" key="3">
    <source>
        <dbReference type="Proteomes" id="UP000673691"/>
    </source>
</evidence>
<accession>A0A8H8DHA1</accession>
<reference evidence="2 3" key="1">
    <citation type="journal article" name="Sci. Rep.">
        <title>Genome-scale phylogenetic analyses confirm Olpidium as the closest living zoosporic fungus to the non-flagellated, terrestrial fungi.</title>
        <authorList>
            <person name="Chang Y."/>
            <person name="Rochon D."/>
            <person name="Sekimoto S."/>
            <person name="Wang Y."/>
            <person name="Chovatia M."/>
            <person name="Sandor L."/>
            <person name="Salamov A."/>
            <person name="Grigoriev I.V."/>
            <person name="Stajich J.E."/>
            <person name="Spatafora J.W."/>
        </authorList>
    </citation>
    <scope>NUCLEOTIDE SEQUENCE [LARGE SCALE GENOMIC DNA]</scope>
    <source>
        <strain evidence="2">S191</strain>
    </source>
</reference>
<feature type="compositionally biased region" description="Basic residues" evidence="1">
    <location>
        <begin position="1"/>
        <end position="13"/>
    </location>
</feature>
<feature type="compositionally biased region" description="Low complexity" evidence="1">
    <location>
        <begin position="30"/>
        <end position="39"/>
    </location>
</feature>
<proteinExistence type="predicted"/>
<protein>
    <submittedName>
        <fullName evidence="2">Uncharacterized protein</fullName>
    </submittedName>
</protein>
<organism evidence="2 3">
    <name type="scientific">Olpidium bornovanus</name>
    <dbReference type="NCBI Taxonomy" id="278681"/>
    <lineage>
        <taxon>Eukaryota</taxon>
        <taxon>Fungi</taxon>
        <taxon>Fungi incertae sedis</taxon>
        <taxon>Olpidiomycota</taxon>
        <taxon>Olpidiomycotina</taxon>
        <taxon>Olpidiomycetes</taxon>
        <taxon>Olpidiales</taxon>
        <taxon>Olpidiaceae</taxon>
        <taxon>Olpidium</taxon>
    </lineage>
</organism>
<dbReference type="AlphaFoldDB" id="A0A8H8DHA1"/>
<keyword evidence="3" id="KW-1185">Reference proteome</keyword>
<dbReference type="Proteomes" id="UP000673691">
    <property type="component" value="Unassembled WGS sequence"/>
</dbReference>
<gene>
    <name evidence="2" type="ORF">BJ554DRAFT_1967</name>
</gene>
<sequence>MGKFPLRTRRATRPARPARPSPAPEEQKSKQAQKSAGSKTRSVKEARDVVIPAPKTGHDSRNCPQQRGILVPRDMNVVEDQSIPKPP</sequence>
<evidence type="ECO:0000256" key="1">
    <source>
        <dbReference type="SAM" id="MobiDB-lite"/>
    </source>
</evidence>
<comment type="caution">
    <text evidence="2">The sequence shown here is derived from an EMBL/GenBank/DDBJ whole genome shotgun (WGS) entry which is preliminary data.</text>
</comment>